<keyword evidence="2" id="KW-1185">Reference proteome</keyword>
<reference evidence="1 2" key="1">
    <citation type="journal article" date="2019" name="Nat. Ecol. Evol.">
        <title>Megaphylogeny resolves global patterns of mushroom evolution.</title>
        <authorList>
            <person name="Varga T."/>
            <person name="Krizsan K."/>
            <person name="Foldi C."/>
            <person name="Dima B."/>
            <person name="Sanchez-Garcia M."/>
            <person name="Sanchez-Ramirez S."/>
            <person name="Szollosi G.J."/>
            <person name="Szarkandi J.G."/>
            <person name="Papp V."/>
            <person name="Albert L."/>
            <person name="Andreopoulos W."/>
            <person name="Angelini C."/>
            <person name="Antonin V."/>
            <person name="Barry K.W."/>
            <person name="Bougher N.L."/>
            <person name="Buchanan P."/>
            <person name="Buyck B."/>
            <person name="Bense V."/>
            <person name="Catcheside P."/>
            <person name="Chovatia M."/>
            <person name="Cooper J."/>
            <person name="Damon W."/>
            <person name="Desjardin D."/>
            <person name="Finy P."/>
            <person name="Geml J."/>
            <person name="Haridas S."/>
            <person name="Hughes K."/>
            <person name="Justo A."/>
            <person name="Karasinski D."/>
            <person name="Kautmanova I."/>
            <person name="Kiss B."/>
            <person name="Kocsube S."/>
            <person name="Kotiranta H."/>
            <person name="LaButti K.M."/>
            <person name="Lechner B.E."/>
            <person name="Liimatainen K."/>
            <person name="Lipzen A."/>
            <person name="Lukacs Z."/>
            <person name="Mihaltcheva S."/>
            <person name="Morgado L.N."/>
            <person name="Niskanen T."/>
            <person name="Noordeloos M.E."/>
            <person name="Ohm R.A."/>
            <person name="Ortiz-Santana B."/>
            <person name="Ovrebo C."/>
            <person name="Racz N."/>
            <person name="Riley R."/>
            <person name="Savchenko A."/>
            <person name="Shiryaev A."/>
            <person name="Soop K."/>
            <person name="Spirin V."/>
            <person name="Szebenyi C."/>
            <person name="Tomsovsky M."/>
            <person name="Tulloss R.E."/>
            <person name="Uehling J."/>
            <person name="Grigoriev I.V."/>
            <person name="Vagvolgyi C."/>
            <person name="Papp T."/>
            <person name="Martin F.M."/>
            <person name="Miettinen O."/>
            <person name="Hibbett D.S."/>
            <person name="Nagy L.G."/>
        </authorList>
    </citation>
    <scope>NUCLEOTIDE SEQUENCE [LARGE SCALE GENOMIC DNA]</scope>
    <source>
        <strain evidence="1 2">FP101781</strain>
    </source>
</reference>
<comment type="caution">
    <text evidence="1">The sequence shown here is derived from an EMBL/GenBank/DDBJ whole genome shotgun (WGS) entry which is preliminary data.</text>
</comment>
<name>A0A4Y7R4H4_COPMI</name>
<dbReference type="OrthoDB" id="2506088at2759"/>
<dbReference type="EMBL" id="QPFP01000678">
    <property type="protein sequence ID" value="TEB03984.1"/>
    <property type="molecule type" value="Genomic_DNA"/>
</dbReference>
<protein>
    <submittedName>
        <fullName evidence="1">Uncharacterized protein</fullName>
    </submittedName>
</protein>
<dbReference type="AlphaFoldDB" id="A0A4Y7R4H4"/>
<accession>A0A4Y7R4H4</accession>
<organism evidence="1 2">
    <name type="scientific">Coprinellus micaceus</name>
    <name type="common">Glistening ink-cap mushroom</name>
    <name type="synonym">Coprinus micaceus</name>
    <dbReference type="NCBI Taxonomy" id="71717"/>
    <lineage>
        <taxon>Eukaryota</taxon>
        <taxon>Fungi</taxon>
        <taxon>Dikarya</taxon>
        <taxon>Basidiomycota</taxon>
        <taxon>Agaricomycotina</taxon>
        <taxon>Agaricomycetes</taxon>
        <taxon>Agaricomycetidae</taxon>
        <taxon>Agaricales</taxon>
        <taxon>Agaricineae</taxon>
        <taxon>Psathyrellaceae</taxon>
        <taxon>Coprinellus</taxon>
    </lineage>
</organism>
<dbReference type="PANTHER" id="PTHR31912:SF34">
    <property type="entry name" value="NOTOCHORD-RELATED PROTEIN"/>
    <property type="match status" value="1"/>
</dbReference>
<evidence type="ECO:0000313" key="1">
    <source>
        <dbReference type="EMBL" id="TEB03984.1"/>
    </source>
</evidence>
<sequence>MTHHIQHRATHAKLARVLDLVTGQYMRFKLQCNCEPGDNPAQSEVAGHMGVGSNFLCHKCHAGGTKKEKQSNPGVLRTVQETLKEVEHQLQLASRGVALTVTTRQTETGVKDVYTQFWIEWLIQWSQEQQKCREGQSLEEIKAELMDLIESDHDSVYNPFLTLKYSNVNQDTPVEILHTILLGIVKYGWHTTHTTWKDNQKALYASRLQSTDPEGLSIPAICAGYIMQYANLLIGWQLKILAQTNVFYIYDLVSADQYQLIKATGVLAALLWVPEIFNMGEYLEDVKIAVANVLDSAAKLDPSKIIAKMKYHLLVHIPDDVERLGSIIGQATESHESFNLVFRHCSVLSNHQSPSRNIAYQLAKQDTFRHLISGGWYKERGESNPEQWKLSGHVLLQYVEKSEVLKQIYHIGPHLRGKENVGATVLKPISHKDKEPRSRICQAHQENGKVLFWCLPKAPRLPSYPAY</sequence>
<dbReference type="Proteomes" id="UP000298030">
    <property type="component" value="Unassembled WGS sequence"/>
</dbReference>
<proteinExistence type="predicted"/>
<dbReference type="STRING" id="71717.A0A4Y7R4H4"/>
<gene>
    <name evidence="1" type="ORF">FA13DRAFT_1807811</name>
</gene>
<evidence type="ECO:0000313" key="2">
    <source>
        <dbReference type="Proteomes" id="UP000298030"/>
    </source>
</evidence>
<dbReference type="PANTHER" id="PTHR31912">
    <property type="entry name" value="IP13529P"/>
    <property type="match status" value="1"/>
</dbReference>